<keyword evidence="6" id="KW-1185">Reference proteome</keyword>
<keyword evidence="2" id="KW-0732">Signal</keyword>
<evidence type="ECO:0000256" key="2">
    <source>
        <dbReference type="ARBA" id="ARBA00022729"/>
    </source>
</evidence>
<comment type="caution">
    <text evidence="5">The sequence shown here is derived from an EMBL/GenBank/DDBJ whole genome shotgun (WGS) entry which is preliminary data.</text>
</comment>
<evidence type="ECO:0008006" key="7">
    <source>
        <dbReference type="Google" id="ProtNLM"/>
    </source>
</evidence>
<dbReference type="InterPro" id="IPR036179">
    <property type="entry name" value="Ig-like_dom_sf"/>
</dbReference>
<dbReference type="SUPFAM" id="SSF48726">
    <property type="entry name" value="Immunoglobulin"/>
    <property type="match status" value="1"/>
</dbReference>
<keyword evidence="4" id="KW-0325">Glycoprotein</keyword>
<accession>A0A9D3M9Z4</accession>
<evidence type="ECO:0000256" key="4">
    <source>
        <dbReference type="ARBA" id="ARBA00023180"/>
    </source>
</evidence>
<dbReference type="Gene3D" id="2.60.40.10">
    <property type="entry name" value="Immunoglobulins"/>
    <property type="match status" value="1"/>
</dbReference>
<dbReference type="Proteomes" id="UP001044222">
    <property type="component" value="Chromosome 9"/>
</dbReference>
<organism evidence="5 6">
    <name type="scientific">Anguilla anguilla</name>
    <name type="common">European freshwater eel</name>
    <name type="synonym">Muraena anguilla</name>
    <dbReference type="NCBI Taxonomy" id="7936"/>
    <lineage>
        <taxon>Eukaryota</taxon>
        <taxon>Metazoa</taxon>
        <taxon>Chordata</taxon>
        <taxon>Craniata</taxon>
        <taxon>Vertebrata</taxon>
        <taxon>Euteleostomi</taxon>
        <taxon>Actinopterygii</taxon>
        <taxon>Neopterygii</taxon>
        <taxon>Teleostei</taxon>
        <taxon>Anguilliformes</taxon>
        <taxon>Anguillidae</taxon>
        <taxon>Anguilla</taxon>
    </lineage>
</organism>
<keyword evidence="3" id="KW-0472">Membrane</keyword>
<evidence type="ECO:0000256" key="3">
    <source>
        <dbReference type="ARBA" id="ARBA00023136"/>
    </source>
</evidence>
<sequence>LTFYKDYKIRTEFDQKIFTLLLKNVQEKDSGIYTAEITDEEGQRRHVASYRLTVQEAPPTPQVRVALLSSAGGFCKVSVNCSAKDTWASYTCDHAHCTQVANTTSPTGVNIIVMATNGTIHCSSSNRVDTK</sequence>
<dbReference type="InterPro" id="IPR013783">
    <property type="entry name" value="Ig-like_fold"/>
</dbReference>
<dbReference type="PANTHER" id="PTHR12080:SF48">
    <property type="entry name" value="IMMUNOGLOBULIN SUBTYPE DOMAIN-CONTAINING PROTEIN"/>
    <property type="match status" value="1"/>
</dbReference>
<feature type="non-terminal residue" evidence="5">
    <location>
        <position position="1"/>
    </location>
</feature>
<dbReference type="GO" id="GO:0016020">
    <property type="term" value="C:membrane"/>
    <property type="evidence" value="ECO:0007669"/>
    <property type="project" value="UniProtKB-SubCell"/>
</dbReference>
<name>A0A9D3M9Z4_ANGAN</name>
<dbReference type="PANTHER" id="PTHR12080">
    <property type="entry name" value="SIGNALING LYMPHOCYTIC ACTIVATION MOLECULE"/>
    <property type="match status" value="1"/>
</dbReference>
<proteinExistence type="predicted"/>
<gene>
    <name evidence="5" type="ORF">ANANG_G00169740</name>
</gene>
<evidence type="ECO:0000313" key="6">
    <source>
        <dbReference type="Proteomes" id="UP001044222"/>
    </source>
</evidence>
<evidence type="ECO:0000313" key="5">
    <source>
        <dbReference type="EMBL" id="KAG5841718.1"/>
    </source>
</evidence>
<evidence type="ECO:0000256" key="1">
    <source>
        <dbReference type="ARBA" id="ARBA00004370"/>
    </source>
</evidence>
<comment type="subcellular location">
    <subcellularLocation>
        <location evidence="1">Membrane</location>
    </subcellularLocation>
</comment>
<feature type="non-terminal residue" evidence="5">
    <location>
        <position position="131"/>
    </location>
</feature>
<dbReference type="EMBL" id="JAFIRN010000009">
    <property type="protein sequence ID" value="KAG5841718.1"/>
    <property type="molecule type" value="Genomic_DNA"/>
</dbReference>
<dbReference type="InterPro" id="IPR015631">
    <property type="entry name" value="CD2/SLAM_rcpt"/>
</dbReference>
<protein>
    <recommendedName>
        <fullName evidence="7">Immunoglobulin subtype domain-containing protein</fullName>
    </recommendedName>
</protein>
<dbReference type="AlphaFoldDB" id="A0A9D3M9Z4"/>
<reference evidence="5" key="1">
    <citation type="submission" date="2021-01" db="EMBL/GenBank/DDBJ databases">
        <title>A chromosome-scale assembly of European eel, Anguilla anguilla.</title>
        <authorList>
            <person name="Henkel C."/>
            <person name="Jong-Raadsen S.A."/>
            <person name="Dufour S."/>
            <person name="Weltzien F.-A."/>
            <person name="Palstra A.P."/>
            <person name="Pelster B."/>
            <person name="Spaink H.P."/>
            <person name="Van Den Thillart G.E."/>
            <person name="Jansen H."/>
            <person name="Zahm M."/>
            <person name="Klopp C."/>
            <person name="Cedric C."/>
            <person name="Louis A."/>
            <person name="Berthelot C."/>
            <person name="Parey E."/>
            <person name="Roest Crollius H."/>
            <person name="Montfort J."/>
            <person name="Robinson-Rechavi M."/>
            <person name="Bucao C."/>
            <person name="Bouchez O."/>
            <person name="Gislard M."/>
            <person name="Lluch J."/>
            <person name="Milhes M."/>
            <person name="Lampietro C."/>
            <person name="Lopez Roques C."/>
            <person name="Donnadieu C."/>
            <person name="Braasch I."/>
            <person name="Desvignes T."/>
            <person name="Postlethwait J."/>
            <person name="Bobe J."/>
            <person name="Guiguen Y."/>
            <person name="Dirks R."/>
        </authorList>
    </citation>
    <scope>NUCLEOTIDE SEQUENCE</scope>
    <source>
        <strain evidence="5">Tag_6206</strain>
        <tissue evidence="5">Liver</tissue>
    </source>
</reference>